<feature type="non-terminal residue" evidence="2">
    <location>
        <position position="94"/>
    </location>
</feature>
<gene>
    <name evidence="2" type="ORF">HID58_015873</name>
</gene>
<dbReference type="Proteomes" id="UP000824890">
    <property type="component" value="Unassembled WGS sequence"/>
</dbReference>
<keyword evidence="3" id="KW-1185">Reference proteome</keyword>
<protein>
    <submittedName>
        <fullName evidence="2">Uncharacterized protein</fullName>
    </submittedName>
</protein>
<feature type="compositionally biased region" description="Low complexity" evidence="1">
    <location>
        <begin position="57"/>
        <end position="79"/>
    </location>
</feature>
<organism evidence="2 3">
    <name type="scientific">Brassica napus</name>
    <name type="common">Rape</name>
    <dbReference type="NCBI Taxonomy" id="3708"/>
    <lineage>
        <taxon>Eukaryota</taxon>
        <taxon>Viridiplantae</taxon>
        <taxon>Streptophyta</taxon>
        <taxon>Embryophyta</taxon>
        <taxon>Tracheophyta</taxon>
        <taxon>Spermatophyta</taxon>
        <taxon>Magnoliopsida</taxon>
        <taxon>eudicotyledons</taxon>
        <taxon>Gunneridae</taxon>
        <taxon>Pentapetalae</taxon>
        <taxon>rosids</taxon>
        <taxon>malvids</taxon>
        <taxon>Brassicales</taxon>
        <taxon>Brassicaceae</taxon>
        <taxon>Brassiceae</taxon>
        <taxon>Brassica</taxon>
    </lineage>
</organism>
<reference evidence="2 3" key="1">
    <citation type="submission" date="2021-05" db="EMBL/GenBank/DDBJ databases">
        <title>Genome Assembly of Synthetic Allotetraploid Brassica napus Reveals Homoeologous Exchanges between Subgenomes.</title>
        <authorList>
            <person name="Davis J.T."/>
        </authorList>
    </citation>
    <scope>NUCLEOTIDE SEQUENCE [LARGE SCALE GENOMIC DNA]</scope>
    <source>
        <strain evidence="3">cv. Da-Ae</strain>
        <tissue evidence="2">Seedling</tissue>
    </source>
</reference>
<proteinExistence type="predicted"/>
<feature type="region of interest" description="Disordered" evidence="1">
    <location>
        <begin position="1"/>
        <end position="94"/>
    </location>
</feature>
<dbReference type="EMBL" id="JAGKQM010000004">
    <property type="protein sequence ID" value="KAH0930146.1"/>
    <property type="molecule type" value="Genomic_DNA"/>
</dbReference>
<comment type="caution">
    <text evidence="2">The sequence shown here is derived from an EMBL/GenBank/DDBJ whole genome shotgun (WGS) entry which is preliminary data.</text>
</comment>
<sequence>MPPTNHRHSRRRERLKRRRRRRRWVGEWRRTRTSSSRIGDPRERISSITSAGRVATSLSSESSASPSQSSSTRASSKISICKTKMLADHTESSS</sequence>
<evidence type="ECO:0000256" key="1">
    <source>
        <dbReference type="SAM" id="MobiDB-lite"/>
    </source>
</evidence>
<evidence type="ECO:0000313" key="2">
    <source>
        <dbReference type="EMBL" id="KAH0930146.1"/>
    </source>
</evidence>
<feature type="compositionally biased region" description="Basic residues" evidence="1">
    <location>
        <begin position="1"/>
        <end position="23"/>
    </location>
</feature>
<name>A0ABQ8DLC0_BRANA</name>
<feature type="compositionally biased region" description="Basic and acidic residues" evidence="1">
    <location>
        <begin position="85"/>
        <end position="94"/>
    </location>
</feature>
<accession>A0ABQ8DLC0</accession>
<evidence type="ECO:0000313" key="3">
    <source>
        <dbReference type="Proteomes" id="UP000824890"/>
    </source>
</evidence>